<evidence type="ECO:0000256" key="3">
    <source>
        <dbReference type="ARBA" id="ARBA00023015"/>
    </source>
</evidence>
<dbReference type="GO" id="GO:0005634">
    <property type="term" value="C:nucleus"/>
    <property type="evidence" value="ECO:0007669"/>
    <property type="project" value="UniProtKB-SubCell"/>
</dbReference>
<name>A0A660KLW5_9ROSI</name>
<dbReference type="PANTHER" id="PTHR33057:SF113">
    <property type="entry name" value="TRANSCRIPTION REPRESSOR"/>
    <property type="match status" value="1"/>
</dbReference>
<evidence type="ECO:0000256" key="7">
    <source>
        <dbReference type="SAM" id="MobiDB-lite"/>
    </source>
</evidence>
<reference evidence="9 10" key="1">
    <citation type="submission" date="2019-06" db="EMBL/GenBank/DDBJ databases">
        <title>A chromosomal-level reference genome of Carpinus fangiana (Coryloideae, Betulaceae).</title>
        <authorList>
            <person name="Yang X."/>
            <person name="Wang Z."/>
            <person name="Zhang L."/>
            <person name="Hao G."/>
            <person name="Liu J."/>
            <person name="Yang Y."/>
        </authorList>
    </citation>
    <scope>NUCLEOTIDE SEQUENCE [LARGE SCALE GENOMIC DNA]</scope>
    <source>
        <strain evidence="9">Cfa_2016G</strain>
        <tissue evidence="9">Leaf</tissue>
    </source>
</reference>
<evidence type="ECO:0000259" key="8">
    <source>
        <dbReference type="PROSITE" id="PS51754"/>
    </source>
</evidence>
<evidence type="ECO:0000256" key="5">
    <source>
        <dbReference type="ARBA" id="ARBA00023242"/>
    </source>
</evidence>
<dbReference type="NCBIfam" id="TIGR01568">
    <property type="entry name" value="A_thal_3678"/>
    <property type="match status" value="1"/>
</dbReference>
<dbReference type="EMBL" id="CM017324">
    <property type="protein sequence ID" value="KAE8037383.1"/>
    <property type="molecule type" value="Genomic_DNA"/>
</dbReference>
<dbReference type="InterPro" id="IPR038933">
    <property type="entry name" value="Ovate"/>
</dbReference>
<dbReference type="PROSITE" id="PS51754">
    <property type="entry name" value="OVATE"/>
    <property type="match status" value="1"/>
</dbReference>
<feature type="region of interest" description="Disordered" evidence="7">
    <location>
        <begin position="184"/>
        <end position="208"/>
    </location>
</feature>
<sequence length="228" mass="25697">MVKRMNLPSIFRSRTAKASSWKWLPFEHLKSISLRYKDNMFKSPRSGLSNAVMTSSSCSSLSKSLSAVVDHENGGELVDMAVKALTSKRFFFDPGESSSLIGARGFSFRQECVVEAIESNDPYIDFRRSMEEMIEAYGLIMRAGKRDWEYLEELLAWYLRMNRKKNHGFVVQAFIDVFAGLPPPPPSSSSSSFYYSASDSSSKSKDWREIGVESIPSCAEKGKSPKYS</sequence>
<keyword evidence="5 6" id="KW-0539">Nucleus</keyword>
<evidence type="ECO:0000256" key="2">
    <source>
        <dbReference type="ARBA" id="ARBA00022491"/>
    </source>
</evidence>
<evidence type="ECO:0000256" key="4">
    <source>
        <dbReference type="ARBA" id="ARBA00023163"/>
    </source>
</evidence>
<keyword evidence="4 6" id="KW-0804">Transcription</keyword>
<gene>
    <name evidence="9" type="ORF">FH972_009972</name>
</gene>
<organism evidence="9 10">
    <name type="scientific">Carpinus fangiana</name>
    <dbReference type="NCBI Taxonomy" id="176857"/>
    <lineage>
        <taxon>Eukaryota</taxon>
        <taxon>Viridiplantae</taxon>
        <taxon>Streptophyta</taxon>
        <taxon>Embryophyta</taxon>
        <taxon>Tracheophyta</taxon>
        <taxon>Spermatophyta</taxon>
        <taxon>Magnoliopsida</taxon>
        <taxon>eudicotyledons</taxon>
        <taxon>Gunneridae</taxon>
        <taxon>Pentapetalae</taxon>
        <taxon>rosids</taxon>
        <taxon>fabids</taxon>
        <taxon>Fagales</taxon>
        <taxon>Betulaceae</taxon>
        <taxon>Carpinus</taxon>
    </lineage>
</organism>
<comment type="function">
    <text evidence="6">Transcriptional repressor that regulates multiple aspects of plant growth and development.</text>
</comment>
<proteinExistence type="predicted"/>
<evidence type="ECO:0000313" key="10">
    <source>
        <dbReference type="Proteomes" id="UP000327013"/>
    </source>
</evidence>
<feature type="compositionally biased region" description="Low complexity" evidence="7">
    <location>
        <begin position="188"/>
        <end position="201"/>
    </location>
</feature>
<dbReference type="OrthoDB" id="689823at2759"/>
<evidence type="ECO:0000256" key="6">
    <source>
        <dbReference type="RuleBase" id="RU367028"/>
    </source>
</evidence>
<dbReference type="InterPro" id="IPR006458">
    <property type="entry name" value="Ovate_C"/>
</dbReference>
<dbReference type="GO" id="GO:0045892">
    <property type="term" value="P:negative regulation of DNA-templated transcription"/>
    <property type="evidence" value="ECO:0007669"/>
    <property type="project" value="UniProtKB-UniRule"/>
</dbReference>
<evidence type="ECO:0000256" key="1">
    <source>
        <dbReference type="ARBA" id="ARBA00004123"/>
    </source>
</evidence>
<protein>
    <recommendedName>
        <fullName evidence="6">Transcription repressor</fullName>
    </recommendedName>
    <alternativeName>
        <fullName evidence="6">Ovate family protein</fullName>
    </alternativeName>
</protein>
<dbReference type="AlphaFoldDB" id="A0A660KLW5"/>
<keyword evidence="3 6" id="KW-0805">Transcription regulation</keyword>
<dbReference type="Proteomes" id="UP000327013">
    <property type="component" value="Chromosome 4"/>
</dbReference>
<feature type="domain" description="OVATE" evidence="8">
    <location>
        <begin position="114"/>
        <end position="180"/>
    </location>
</feature>
<evidence type="ECO:0000313" key="9">
    <source>
        <dbReference type="EMBL" id="KAE8037383.1"/>
    </source>
</evidence>
<comment type="subcellular location">
    <subcellularLocation>
        <location evidence="1 6">Nucleus</location>
    </subcellularLocation>
</comment>
<dbReference type="PANTHER" id="PTHR33057">
    <property type="entry name" value="TRANSCRIPTION REPRESSOR OFP7-RELATED"/>
    <property type="match status" value="1"/>
</dbReference>
<keyword evidence="10" id="KW-1185">Reference proteome</keyword>
<accession>A0A660KLW5</accession>
<dbReference type="Pfam" id="PF04844">
    <property type="entry name" value="Ovate"/>
    <property type="match status" value="1"/>
</dbReference>
<keyword evidence="2 6" id="KW-0678">Repressor</keyword>